<dbReference type="CDD" id="cd22191">
    <property type="entry name" value="DPBB_RlpA_EXP_N-like"/>
    <property type="match status" value="1"/>
</dbReference>
<reference evidence="3 4" key="1">
    <citation type="journal article" date="2019" name="Nat. Ecol. Evol.">
        <title>Megaphylogeny resolves global patterns of mushroom evolution.</title>
        <authorList>
            <person name="Varga T."/>
            <person name="Krizsan K."/>
            <person name="Foldi C."/>
            <person name="Dima B."/>
            <person name="Sanchez-Garcia M."/>
            <person name="Sanchez-Ramirez S."/>
            <person name="Szollosi G.J."/>
            <person name="Szarkandi J.G."/>
            <person name="Papp V."/>
            <person name="Albert L."/>
            <person name="Andreopoulos W."/>
            <person name="Angelini C."/>
            <person name="Antonin V."/>
            <person name="Barry K.W."/>
            <person name="Bougher N.L."/>
            <person name="Buchanan P."/>
            <person name="Buyck B."/>
            <person name="Bense V."/>
            <person name="Catcheside P."/>
            <person name="Chovatia M."/>
            <person name="Cooper J."/>
            <person name="Damon W."/>
            <person name="Desjardin D."/>
            <person name="Finy P."/>
            <person name="Geml J."/>
            <person name="Haridas S."/>
            <person name="Hughes K."/>
            <person name="Justo A."/>
            <person name="Karasinski D."/>
            <person name="Kautmanova I."/>
            <person name="Kiss B."/>
            <person name="Kocsube S."/>
            <person name="Kotiranta H."/>
            <person name="LaButti K.M."/>
            <person name="Lechner B.E."/>
            <person name="Liimatainen K."/>
            <person name="Lipzen A."/>
            <person name="Lukacs Z."/>
            <person name="Mihaltcheva S."/>
            <person name="Morgado L.N."/>
            <person name="Niskanen T."/>
            <person name="Noordeloos M.E."/>
            <person name="Ohm R.A."/>
            <person name="Ortiz-Santana B."/>
            <person name="Ovrebo C."/>
            <person name="Racz N."/>
            <person name="Riley R."/>
            <person name="Savchenko A."/>
            <person name="Shiryaev A."/>
            <person name="Soop K."/>
            <person name="Spirin V."/>
            <person name="Szebenyi C."/>
            <person name="Tomsovsky M."/>
            <person name="Tulloss R.E."/>
            <person name="Uehling J."/>
            <person name="Grigoriev I.V."/>
            <person name="Vagvolgyi C."/>
            <person name="Papp T."/>
            <person name="Martin F.M."/>
            <person name="Miettinen O."/>
            <person name="Hibbett D.S."/>
            <person name="Nagy L.G."/>
        </authorList>
    </citation>
    <scope>NUCLEOTIDE SEQUENCE [LARGE SCALE GENOMIC DNA]</scope>
    <source>
        <strain evidence="3 4">CBS 309.79</strain>
    </source>
</reference>
<name>A0A5C3QK19_9AGAR</name>
<evidence type="ECO:0000256" key="2">
    <source>
        <dbReference type="SAM" id="SignalP"/>
    </source>
</evidence>
<dbReference type="Gene3D" id="2.40.40.10">
    <property type="entry name" value="RlpA-like domain"/>
    <property type="match status" value="1"/>
</dbReference>
<keyword evidence="4" id="KW-1185">Reference proteome</keyword>
<dbReference type="STRING" id="1884261.A0A5C3QK19"/>
<evidence type="ECO:0000256" key="1">
    <source>
        <dbReference type="ARBA" id="ARBA00022729"/>
    </source>
</evidence>
<dbReference type="EMBL" id="ML178824">
    <property type="protein sequence ID" value="TFL01698.1"/>
    <property type="molecule type" value="Genomic_DNA"/>
</dbReference>
<keyword evidence="1 2" id="KW-0732">Signal</keyword>
<dbReference type="OrthoDB" id="406505at2759"/>
<dbReference type="AlphaFoldDB" id="A0A5C3QK19"/>
<dbReference type="InterPro" id="IPR051477">
    <property type="entry name" value="Expansin_CellWall"/>
</dbReference>
<feature type="chain" id="PRO_5023143481" evidence="2">
    <location>
        <begin position="21"/>
        <end position="139"/>
    </location>
</feature>
<accession>A0A5C3QK19</accession>
<evidence type="ECO:0000313" key="3">
    <source>
        <dbReference type="EMBL" id="TFL01698.1"/>
    </source>
</evidence>
<evidence type="ECO:0000313" key="4">
    <source>
        <dbReference type="Proteomes" id="UP000305067"/>
    </source>
</evidence>
<gene>
    <name evidence="3" type="ORF">BDV98DRAFT_567367</name>
</gene>
<dbReference type="PANTHER" id="PTHR31836:SF25">
    <property type="entry name" value="RLPA-LIKE PROTEIN DOUBLE-PSI BETA-BARREL DOMAIN-CONTAINING PROTEIN"/>
    <property type="match status" value="1"/>
</dbReference>
<dbReference type="SUPFAM" id="SSF50685">
    <property type="entry name" value="Barwin-like endoglucanases"/>
    <property type="match status" value="1"/>
</dbReference>
<sequence>MHANVLFLFTLFFSVFSVFASPVPTGETQDIEKRLTRSGRGTYFHVGLGNCGKWNKDSDAIVAIPKSLYDKNGGSNCDQWVKIKDNKTGKVAYGKTRDSCPSCKSGDLDMSPSLFKKFASLDKGVVNVSWNFMHKGFKP</sequence>
<proteinExistence type="predicted"/>
<feature type="signal peptide" evidence="2">
    <location>
        <begin position="1"/>
        <end position="20"/>
    </location>
</feature>
<dbReference type="Proteomes" id="UP000305067">
    <property type="component" value="Unassembled WGS sequence"/>
</dbReference>
<organism evidence="3 4">
    <name type="scientific">Pterulicium gracile</name>
    <dbReference type="NCBI Taxonomy" id="1884261"/>
    <lineage>
        <taxon>Eukaryota</taxon>
        <taxon>Fungi</taxon>
        <taxon>Dikarya</taxon>
        <taxon>Basidiomycota</taxon>
        <taxon>Agaricomycotina</taxon>
        <taxon>Agaricomycetes</taxon>
        <taxon>Agaricomycetidae</taxon>
        <taxon>Agaricales</taxon>
        <taxon>Pleurotineae</taxon>
        <taxon>Pterulaceae</taxon>
        <taxon>Pterulicium</taxon>
    </lineage>
</organism>
<dbReference type="InterPro" id="IPR036908">
    <property type="entry name" value="RlpA-like_sf"/>
</dbReference>
<protein>
    <submittedName>
        <fullName evidence="3">Riboflavin aldehyde-forming enzyme</fullName>
    </submittedName>
</protein>
<dbReference type="PANTHER" id="PTHR31836">
    <property type="match status" value="1"/>
</dbReference>